<evidence type="ECO:0000259" key="1">
    <source>
        <dbReference type="Pfam" id="PF01575"/>
    </source>
</evidence>
<dbReference type="GO" id="GO:0006633">
    <property type="term" value="P:fatty acid biosynthetic process"/>
    <property type="evidence" value="ECO:0007669"/>
    <property type="project" value="TreeGrafter"/>
</dbReference>
<dbReference type="PANTHER" id="PTHR43437">
    <property type="entry name" value="HYDROXYACYL-THIOESTER DEHYDRATASE TYPE 2, MITOCHONDRIAL-RELATED"/>
    <property type="match status" value="1"/>
</dbReference>
<dbReference type="Pfam" id="PF01575">
    <property type="entry name" value="MaoC_dehydratas"/>
    <property type="match status" value="1"/>
</dbReference>
<dbReference type="KEGG" id="dcr:108208946"/>
<organism evidence="2 3">
    <name type="scientific">Daucus carota subsp. sativus</name>
    <name type="common">Carrot</name>
    <dbReference type="NCBI Taxonomy" id="79200"/>
    <lineage>
        <taxon>Eukaryota</taxon>
        <taxon>Viridiplantae</taxon>
        <taxon>Streptophyta</taxon>
        <taxon>Embryophyta</taxon>
        <taxon>Tracheophyta</taxon>
        <taxon>Spermatophyta</taxon>
        <taxon>Magnoliopsida</taxon>
        <taxon>eudicotyledons</taxon>
        <taxon>Gunneridae</taxon>
        <taxon>Pentapetalae</taxon>
        <taxon>asterids</taxon>
        <taxon>campanulids</taxon>
        <taxon>Apiales</taxon>
        <taxon>Apiaceae</taxon>
        <taxon>Apioideae</taxon>
        <taxon>Scandiceae</taxon>
        <taxon>Daucinae</taxon>
        <taxon>Daucus</taxon>
        <taxon>Daucus sect. Daucus</taxon>
    </lineage>
</organism>
<feature type="domain" description="MaoC-like" evidence="1">
    <location>
        <begin position="33"/>
        <end position="126"/>
    </location>
</feature>
<dbReference type="InterPro" id="IPR050965">
    <property type="entry name" value="UPF0336/Enoyl-CoA_hydratase"/>
</dbReference>
<protein>
    <recommendedName>
        <fullName evidence="1">MaoC-like domain-containing protein</fullName>
    </recommendedName>
</protein>
<dbReference type="GO" id="GO:0005739">
    <property type="term" value="C:mitochondrion"/>
    <property type="evidence" value="ECO:0007669"/>
    <property type="project" value="TreeGrafter"/>
</dbReference>
<name>A0AAF1APG9_DAUCS</name>
<dbReference type="GO" id="GO:0019171">
    <property type="term" value="F:(3R)-hydroxyacyl-[acyl-carrier-protein] dehydratase activity"/>
    <property type="evidence" value="ECO:0007669"/>
    <property type="project" value="TreeGrafter"/>
</dbReference>
<dbReference type="InterPro" id="IPR029069">
    <property type="entry name" value="HotDog_dom_sf"/>
</dbReference>
<evidence type="ECO:0000313" key="3">
    <source>
        <dbReference type="Proteomes" id="UP000077755"/>
    </source>
</evidence>
<dbReference type="EMBL" id="CP093344">
    <property type="protein sequence ID" value="WOG87570.1"/>
    <property type="molecule type" value="Genomic_DNA"/>
</dbReference>
<reference evidence="2" key="1">
    <citation type="journal article" date="2016" name="Nat. Genet.">
        <title>A high-quality carrot genome assembly provides new insights into carotenoid accumulation and asterid genome evolution.</title>
        <authorList>
            <person name="Iorizzo M."/>
            <person name="Ellison S."/>
            <person name="Senalik D."/>
            <person name="Zeng P."/>
            <person name="Satapoomin P."/>
            <person name="Huang J."/>
            <person name="Bowman M."/>
            <person name="Iovene M."/>
            <person name="Sanseverino W."/>
            <person name="Cavagnaro P."/>
            <person name="Yildiz M."/>
            <person name="Macko-Podgorni A."/>
            <person name="Moranska E."/>
            <person name="Grzebelus E."/>
            <person name="Grzebelus D."/>
            <person name="Ashrafi H."/>
            <person name="Zheng Z."/>
            <person name="Cheng S."/>
            <person name="Spooner D."/>
            <person name="Van Deynze A."/>
            <person name="Simon P."/>
        </authorList>
    </citation>
    <scope>NUCLEOTIDE SEQUENCE</scope>
    <source>
        <tissue evidence="2">Leaf</tissue>
    </source>
</reference>
<accession>A0AAF1APG9</accession>
<gene>
    <name evidence="2" type="ORF">DCAR_0206799</name>
</gene>
<evidence type="ECO:0000313" key="2">
    <source>
        <dbReference type="EMBL" id="WOG87570.1"/>
    </source>
</evidence>
<dbReference type="Proteomes" id="UP000077755">
    <property type="component" value="Chromosome 2"/>
</dbReference>
<reference evidence="2" key="2">
    <citation type="submission" date="2022-03" db="EMBL/GenBank/DDBJ databases">
        <title>Draft title - Genomic analysis of global carrot germplasm unveils the trajectory of domestication and the origin of high carotenoid orange carrot.</title>
        <authorList>
            <person name="Iorizzo M."/>
            <person name="Ellison S."/>
            <person name="Senalik D."/>
            <person name="Macko-Podgorni A."/>
            <person name="Grzebelus D."/>
            <person name="Bostan H."/>
            <person name="Rolling W."/>
            <person name="Curaba J."/>
            <person name="Simon P."/>
        </authorList>
    </citation>
    <scope>NUCLEOTIDE SEQUENCE</scope>
    <source>
        <tissue evidence="2">Leaf</tissue>
    </source>
</reference>
<proteinExistence type="predicted"/>
<keyword evidence="3" id="KW-1185">Reference proteome</keyword>
<dbReference type="PANTHER" id="PTHR43437:SF3">
    <property type="entry name" value="HYDROXYACYL-THIOESTER DEHYDRATASE TYPE 2, MITOCHONDRIAL"/>
    <property type="match status" value="1"/>
</dbReference>
<dbReference type="CDD" id="cd03449">
    <property type="entry name" value="R_hydratase"/>
    <property type="match status" value="1"/>
</dbReference>
<sequence>MNRKILSGTMSLCSRFTSSSAPPHLLRVGDKLRETRVFSDKDVAEYSRVSGDSNPLHFDSESAKAAGFQDRLVHGLLVASLFPTIISSQFPRAIYVSQNIHFRLPVYVGEEIVGDVTAISIREVKNRFITKFSTKCFKDNGELLVIDGEATAVLPTLSYSTS</sequence>
<dbReference type="SUPFAM" id="SSF54637">
    <property type="entry name" value="Thioesterase/thiol ester dehydrase-isomerase"/>
    <property type="match status" value="1"/>
</dbReference>
<dbReference type="AlphaFoldDB" id="A0AAF1APG9"/>
<dbReference type="Gene3D" id="3.10.129.10">
    <property type="entry name" value="Hotdog Thioesterase"/>
    <property type="match status" value="1"/>
</dbReference>
<dbReference type="InterPro" id="IPR002539">
    <property type="entry name" value="MaoC-like_dom"/>
</dbReference>